<organism evidence="7 8">
    <name type="scientific">Dinoponera quadriceps</name>
    <name type="common">South American ant</name>
    <dbReference type="NCBI Taxonomy" id="609295"/>
    <lineage>
        <taxon>Eukaryota</taxon>
        <taxon>Metazoa</taxon>
        <taxon>Ecdysozoa</taxon>
        <taxon>Arthropoda</taxon>
        <taxon>Hexapoda</taxon>
        <taxon>Insecta</taxon>
        <taxon>Pterygota</taxon>
        <taxon>Neoptera</taxon>
        <taxon>Endopterygota</taxon>
        <taxon>Hymenoptera</taxon>
        <taxon>Apocrita</taxon>
        <taxon>Aculeata</taxon>
        <taxon>Formicoidea</taxon>
        <taxon>Formicidae</taxon>
        <taxon>Ponerinae</taxon>
        <taxon>Ponerini</taxon>
        <taxon>Dinoponera</taxon>
    </lineage>
</organism>
<evidence type="ECO:0000256" key="3">
    <source>
        <dbReference type="ARBA" id="ARBA00022664"/>
    </source>
</evidence>
<dbReference type="GO" id="GO:0000481">
    <property type="term" value="P:maturation of 5S rRNA"/>
    <property type="evidence" value="ECO:0007669"/>
    <property type="project" value="TreeGrafter"/>
</dbReference>
<feature type="compositionally biased region" description="Basic residues" evidence="6">
    <location>
        <begin position="37"/>
        <end position="48"/>
    </location>
</feature>
<evidence type="ECO:0000256" key="5">
    <source>
        <dbReference type="ARBA" id="ARBA00023242"/>
    </source>
</evidence>
<reference evidence="8" key="1">
    <citation type="submission" date="2025-08" db="UniProtKB">
        <authorList>
            <consortium name="RefSeq"/>
        </authorList>
    </citation>
    <scope>IDENTIFICATION</scope>
</reference>
<feature type="compositionally biased region" description="Basic and acidic residues" evidence="6">
    <location>
        <begin position="415"/>
        <end position="429"/>
    </location>
</feature>
<dbReference type="Pfam" id="PF19252">
    <property type="entry name" value="HIND"/>
    <property type="match status" value="1"/>
</dbReference>
<dbReference type="OrthoDB" id="5583at2759"/>
<evidence type="ECO:0000256" key="4">
    <source>
        <dbReference type="ARBA" id="ARBA00023187"/>
    </source>
</evidence>
<feature type="region of interest" description="Disordered" evidence="6">
    <location>
        <begin position="117"/>
        <end position="148"/>
    </location>
</feature>
<feature type="region of interest" description="Disordered" evidence="6">
    <location>
        <begin position="415"/>
        <end position="437"/>
    </location>
</feature>
<dbReference type="GeneID" id="106746319"/>
<proteinExistence type="inferred from homology"/>
<name>A0A6P3XJA4_DINQU</name>
<feature type="compositionally biased region" description="Polar residues" evidence="6">
    <location>
        <begin position="733"/>
        <end position="747"/>
    </location>
</feature>
<feature type="compositionally biased region" description="Basic and acidic residues" evidence="6">
    <location>
        <begin position="117"/>
        <end position="138"/>
    </location>
</feature>
<keyword evidence="3" id="KW-0507">mRNA processing</keyword>
<dbReference type="Pfam" id="PF03343">
    <property type="entry name" value="SART-1"/>
    <property type="match status" value="1"/>
</dbReference>
<dbReference type="RefSeq" id="XP_014478307.1">
    <property type="nucleotide sequence ID" value="XM_014622821.1"/>
</dbReference>
<feature type="region of interest" description="Disordered" evidence="6">
    <location>
        <begin position="1"/>
        <end position="103"/>
    </location>
</feature>
<dbReference type="KEGG" id="dqu:106746319"/>
<dbReference type="Proteomes" id="UP000515204">
    <property type="component" value="Unplaced"/>
</dbReference>
<evidence type="ECO:0000256" key="1">
    <source>
        <dbReference type="ARBA" id="ARBA00004123"/>
    </source>
</evidence>
<dbReference type="GO" id="GO:0045292">
    <property type="term" value="P:mRNA cis splicing, via spliceosome"/>
    <property type="evidence" value="ECO:0007669"/>
    <property type="project" value="TreeGrafter"/>
</dbReference>
<comment type="similarity">
    <text evidence="2">Belongs to the SNU66/SART1 family.</text>
</comment>
<evidence type="ECO:0000313" key="7">
    <source>
        <dbReference type="Proteomes" id="UP000515204"/>
    </source>
</evidence>
<dbReference type="AlphaFoldDB" id="A0A6P3XJA4"/>
<keyword evidence="4" id="KW-0508">mRNA splicing</keyword>
<dbReference type="PANTHER" id="PTHR14152">
    <property type="entry name" value="SQUAMOUS CELL CARCINOMA ANTIGEN RECOGNISED BY CYTOTOXIC T LYMPHOCYTES"/>
    <property type="match status" value="1"/>
</dbReference>
<evidence type="ECO:0000313" key="8">
    <source>
        <dbReference type="RefSeq" id="XP_014478307.1"/>
    </source>
</evidence>
<protein>
    <submittedName>
        <fullName evidence="8">U4/U6.U5 tri-snRNP-associated protein 1</fullName>
    </submittedName>
</protein>
<dbReference type="GO" id="GO:0046540">
    <property type="term" value="C:U4/U6 x U5 tri-snRNP complex"/>
    <property type="evidence" value="ECO:0007669"/>
    <property type="project" value="InterPro"/>
</dbReference>
<comment type="subcellular location">
    <subcellularLocation>
        <location evidence="1">Nucleus</location>
    </subcellularLocation>
</comment>
<feature type="region of interest" description="Disordered" evidence="6">
    <location>
        <begin position="728"/>
        <end position="747"/>
    </location>
</feature>
<feature type="compositionally biased region" description="Basic residues" evidence="6">
    <location>
        <begin position="1"/>
        <end position="24"/>
    </location>
</feature>
<evidence type="ECO:0000256" key="2">
    <source>
        <dbReference type="ARBA" id="ARBA00006076"/>
    </source>
</evidence>
<dbReference type="PANTHER" id="PTHR14152:SF5">
    <property type="entry name" value="U4_U6.U5 TRI-SNRNP-ASSOCIATED PROTEIN 1"/>
    <property type="match status" value="1"/>
</dbReference>
<sequence length="747" mass="85212">MGSNKRHKTEKSRDTKKKRHRSRSRSYTPDRNEKSEKHRHHKKHRRKERKDYDSDVEIVNAPPPPKISKSSHPSTPPPPEISKQRSPSPIKGGAAQTSLSIEETNKLRAKLGLKPLEIDNTSKDDPNKIKDDLGEFYHKPAPNNNEKIRAEKLREKLGTQKQKRQIEANLSKVKSLGDYDSDDDTQAWITKSRQLEEEKKKAEERAKMLDQLDEEFGIGNLVKEEIHTARNTAYTGKDLKGLKVEHSIGTFEEGKTVILTLKDQPVLDENDDLLVNVNMIDNERYKRSILNKTKKPTYDPYDDENFDEYGFPKSKILEKYDEEIDGEKRDNFVLGSNNSMEGKRRQVETVKQRLANKKLETLQMAEPKLASEYYNEEELAKFKKPKKKIRKIRTKKKLKADDLVPVENDYLRDLGSRRRKKPEDSKDNDALDVDDLEAPTEDLTGIKLEEDDKELELQLALKKAQRLKEGHPGGIQKTVETIKQEILNSEENQPGNIVLNATAEFCRTLGDIPTYGLAGNREENGQELMDFELDGIKDEPPANEDEDDGRGAWNTVHLDENTSEPVVMEAAILDAEPSLGHGVGGALKLAMSKGYLQKEDSNRPSASRFAHLQAQNYSIEDKTYGDDDKFGRRDRFNGPTSDFKEKEGFKPNVKLEYIDDDGHVLSAKEAFRYLSHKFHGKGPGKNKVEKRMKKAEQEVLMKRMSSTDTPLGTLNLLQAKQKETQSPYIVLSGSKQMQTTSISKTKH</sequence>
<dbReference type="InterPro" id="IPR005011">
    <property type="entry name" value="SNU66/SART1"/>
</dbReference>
<dbReference type="InterPro" id="IPR045347">
    <property type="entry name" value="HIND"/>
</dbReference>
<keyword evidence="7" id="KW-1185">Reference proteome</keyword>
<gene>
    <name evidence="8" type="primary">LOC106746319</name>
</gene>
<keyword evidence="5" id="KW-0539">Nucleus</keyword>
<accession>A0A6P3XJA4</accession>
<evidence type="ECO:0000256" key="6">
    <source>
        <dbReference type="SAM" id="MobiDB-lite"/>
    </source>
</evidence>